<keyword evidence="2" id="KW-1185">Reference proteome</keyword>
<evidence type="ECO:0000313" key="2">
    <source>
        <dbReference type="Proteomes" id="UP000556436"/>
    </source>
</evidence>
<evidence type="ECO:0008006" key="3">
    <source>
        <dbReference type="Google" id="ProtNLM"/>
    </source>
</evidence>
<gene>
    <name evidence="1" type="ORF">FHS38_001584</name>
</gene>
<comment type="caution">
    <text evidence="1">The sequence shown here is derived from an EMBL/GenBank/DDBJ whole genome shotgun (WGS) entry which is preliminary data.</text>
</comment>
<organism evidence="1 2">
    <name type="scientific">Streptomyces netropsis</name>
    <name type="common">Streptoverticillium netropsis</name>
    <dbReference type="NCBI Taxonomy" id="55404"/>
    <lineage>
        <taxon>Bacteria</taxon>
        <taxon>Bacillati</taxon>
        <taxon>Actinomycetota</taxon>
        <taxon>Actinomycetes</taxon>
        <taxon>Kitasatosporales</taxon>
        <taxon>Streptomycetaceae</taxon>
        <taxon>Streptomyces</taxon>
    </lineage>
</organism>
<reference evidence="1 2" key="1">
    <citation type="submission" date="2020-08" db="EMBL/GenBank/DDBJ databases">
        <title>Genomic Encyclopedia of Type Strains, Phase III (KMG-III): the genomes of soil and plant-associated and newly described type strains.</title>
        <authorList>
            <person name="Whitman W."/>
        </authorList>
    </citation>
    <scope>NUCLEOTIDE SEQUENCE [LARGE SCALE GENOMIC DNA]</scope>
    <source>
        <strain evidence="1 2">CECT 3265</strain>
    </source>
</reference>
<accession>A0A7W7L9G0</accession>
<sequence length="438" mass="47864">MEPAALDAPPATVLAALLQQLRMRPEQLIARINERRARRGCSPLNLKAAYPWLREAPSHPQPDNQADALAVLTARAGRCITASDIGWDQPRPRTRHRHLDAPGDAPLEALLHEISQGDIMDRRNLLMLTGSAATAPALALLLGPIAEATAAPSTTRLNERLVSSIENAVRDLREMDDSTGSASGDLTWGLGIWQSTSRVVAQARSHGSLADRLHTAYIELSEQVGWMLFDARRHPQAQRVYHTGMRLAREAGTSLTSRHATANLVASAAYQAAWLGHHNDSAALLDIAARTPELPSAVAAVIADRRVYAAGQRHDPDAILRSRDEALLHLGSPDQRTPWWATWLTKDSVDAATGRAWLACDQPSRAVPFLRRRVETAAPDYPRDHLYAVLDLADTLHQCGDGDQARQFLDQAEGLIDTVSSQRMVYRFEALSSAVASV</sequence>
<dbReference type="AlphaFoldDB" id="A0A7W7L9G0"/>
<protein>
    <recommendedName>
        <fullName evidence="3">ATP-dependent transcriptional regulator</fullName>
    </recommendedName>
</protein>
<dbReference type="Proteomes" id="UP000556436">
    <property type="component" value="Unassembled WGS sequence"/>
</dbReference>
<name>A0A7W7L9G0_STRNE</name>
<evidence type="ECO:0000313" key="1">
    <source>
        <dbReference type="EMBL" id="MBB4885556.1"/>
    </source>
</evidence>
<proteinExistence type="predicted"/>
<dbReference type="RefSeq" id="WP_184732155.1">
    <property type="nucleotide sequence ID" value="NZ_BMRW01000011.1"/>
</dbReference>
<dbReference type="EMBL" id="JACHJG010000002">
    <property type="protein sequence ID" value="MBB4885556.1"/>
    <property type="molecule type" value="Genomic_DNA"/>
</dbReference>